<evidence type="ECO:0000313" key="1">
    <source>
        <dbReference type="EMBL" id="KAG5631130.1"/>
    </source>
</evidence>
<comment type="caution">
    <text evidence="1">The sequence shown here is derived from an EMBL/GenBank/DDBJ whole genome shotgun (WGS) entry which is preliminary data.</text>
</comment>
<keyword evidence="2" id="KW-1185">Reference proteome</keyword>
<gene>
    <name evidence="1" type="ORF">H5410_002847</name>
</gene>
<name>A0A9J6B3H2_SOLCO</name>
<accession>A0A9J6B3H2</accession>
<evidence type="ECO:0000313" key="2">
    <source>
        <dbReference type="Proteomes" id="UP000824120"/>
    </source>
</evidence>
<dbReference type="EMBL" id="JACXVP010000001">
    <property type="protein sequence ID" value="KAG5631130.1"/>
    <property type="molecule type" value="Genomic_DNA"/>
</dbReference>
<reference evidence="1 2" key="1">
    <citation type="submission" date="2020-09" db="EMBL/GenBank/DDBJ databases">
        <title>De no assembly of potato wild relative species, Solanum commersonii.</title>
        <authorList>
            <person name="Cho K."/>
        </authorList>
    </citation>
    <scope>NUCLEOTIDE SEQUENCE [LARGE SCALE GENOMIC DNA]</scope>
    <source>
        <strain evidence="1">LZ3.2</strain>
        <tissue evidence="1">Leaf</tissue>
    </source>
</reference>
<dbReference type="Proteomes" id="UP000824120">
    <property type="component" value="Chromosome 1"/>
</dbReference>
<organism evidence="1 2">
    <name type="scientific">Solanum commersonii</name>
    <name type="common">Commerson's wild potato</name>
    <name type="synonym">Commerson's nightshade</name>
    <dbReference type="NCBI Taxonomy" id="4109"/>
    <lineage>
        <taxon>Eukaryota</taxon>
        <taxon>Viridiplantae</taxon>
        <taxon>Streptophyta</taxon>
        <taxon>Embryophyta</taxon>
        <taxon>Tracheophyta</taxon>
        <taxon>Spermatophyta</taxon>
        <taxon>Magnoliopsida</taxon>
        <taxon>eudicotyledons</taxon>
        <taxon>Gunneridae</taxon>
        <taxon>Pentapetalae</taxon>
        <taxon>asterids</taxon>
        <taxon>lamiids</taxon>
        <taxon>Solanales</taxon>
        <taxon>Solanaceae</taxon>
        <taxon>Solanoideae</taxon>
        <taxon>Solaneae</taxon>
        <taxon>Solanum</taxon>
    </lineage>
</organism>
<protein>
    <submittedName>
        <fullName evidence="1">Uncharacterized protein</fullName>
    </submittedName>
</protein>
<dbReference type="AlphaFoldDB" id="A0A9J6B3H2"/>
<proteinExistence type="predicted"/>
<sequence>MPFLITLGLVETLFDPIVDRVKRELAGTTTIKRERVDSDLVFFNKDMVDAAIKAGVNIGGGGGICADAEVVGQSVGATSCSRCSGFLCEKCKKHDEDSIMAMTSMDIWWEDWYIDDILSLMRERHLRFSEYYDFTDRIMDLNFYTNFKQRYDSITEEATRVGGKNFNQLLNAFVWNDDMIDYVRGILKISSAFLEKVFCASYYIRNVMYVKSCNF</sequence>